<name>A0A9P8UDB5_9PEZI</name>
<proteinExistence type="predicted"/>
<evidence type="ECO:0000313" key="2">
    <source>
        <dbReference type="EMBL" id="KAH6647092.1"/>
    </source>
</evidence>
<accession>A0A9P8UDB5</accession>
<gene>
    <name evidence="2" type="ORF">BKA67DRAFT_426108</name>
</gene>
<protein>
    <recommendedName>
        <fullName evidence="4">Secreted protein</fullName>
    </recommendedName>
</protein>
<dbReference type="Proteomes" id="UP000758603">
    <property type="component" value="Unassembled WGS sequence"/>
</dbReference>
<evidence type="ECO:0000313" key="3">
    <source>
        <dbReference type="Proteomes" id="UP000758603"/>
    </source>
</evidence>
<dbReference type="RefSeq" id="XP_045953606.1">
    <property type="nucleotide sequence ID" value="XM_046096839.1"/>
</dbReference>
<dbReference type="EMBL" id="JAGPXC010000009">
    <property type="protein sequence ID" value="KAH6647092.1"/>
    <property type="molecule type" value="Genomic_DNA"/>
</dbReference>
<evidence type="ECO:0008006" key="4">
    <source>
        <dbReference type="Google" id="ProtNLM"/>
    </source>
</evidence>
<reference evidence="2" key="1">
    <citation type="journal article" date="2021" name="Nat. Commun.">
        <title>Genetic determinants of endophytism in the Arabidopsis root mycobiome.</title>
        <authorList>
            <person name="Mesny F."/>
            <person name="Miyauchi S."/>
            <person name="Thiergart T."/>
            <person name="Pickel B."/>
            <person name="Atanasova L."/>
            <person name="Karlsson M."/>
            <person name="Huettel B."/>
            <person name="Barry K.W."/>
            <person name="Haridas S."/>
            <person name="Chen C."/>
            <person name="Bauer D."/>
            <person name="Andreopoulos W."/>
            <person name="Pangilinan J."/>
            <person name="LaButti K."/>
            <person name="Riley R."/>
            <person name="Lipzen A."/>
            <person name="Clum A."/>
            <person name="Drula E."/>
            <person name="Henrissat B."/>
            <person name="Kohler A."/>
            <person name="Grigoriev I.V."/>
            <person name="Martin F.M."/>
            <person name="Hacquard S."/>
        </authorList>
    </citation>
    <scope>NUCLEOTIDE SEQUENCE</scope>
    <source>
        <strain evidence="2">MPI-SDFR-AT-0073</strain>
    </source>
</reference>
<feature type="signal peptide" evidence="1">
    <location>
        <begin position="1"/>
        <end position="20"/>
    </location>
</feature>
<dbReference type="GeneID" id="70125731"/>
<evidence type="ECO:0000256" key="1">
    <source>
        <dbReference type="SAM" id="SignalP"/>
    </source>
</evidence>
<keyword evidence="1" id="KW-0732">Signal</keyword>
<feature type="chain" id="PRO_5040160842" description="Secreted protein" evidence="1">
    <location>
        <begin position="21"/>
        <end position="155"/>
    </location>
</feature>
<organism evidence="2 3">
    <name type="scientific">Truncatella angustata</name>
    <dbReference type="NCBI Taxonomy" id="152316"/>
    <lineage>
        <taxon>Eukaryota</taxon>
        <taxon>Fungi</taxon>
        <taxon>Dikarya</taxon>
        <taxon>Ascomycota</taxon>
        <taxon>Pezizomycotina</taxon>
        <taxon>Sordariomycetes</taxon>
        <taxon>Xylariomycetidae</taxon>
        <taxon>Amphisphaeriales</taxon>
        <taxon>Sporocadaceae</taxon>
        <taxon>Truncatella</taxon>
    </lineage>
</organism>
<sequence length="155" mass="17171">MTRSCLTFLLNGCWCASTDHGPLSCFLVILVHLSTFNIQTSQPRESGYQSCKAFLEHQSLLLDSKTALPKDFSYLSSNLGQKPSRCEVTKLAVTYRFAHLNGHISCRCNPKTLSTAARLGSCYLSRRVARPPDVSESSHLLVISRTSLNTGKFAR</sequence>
<dbReference type="AlphaFoldDB" id="A0A9P8UDB5"/>
<keyword evidence="3" id="KW-1185">Reference proteome</keyword>
<comment type="caution">
    <text evidence="2">The sequence shown here is derived from an EMBL/GenBank/DDBJ whole genome shotgun (WGS) entry which is preliminary data.</text>
</comment>